<comment type="caution">
    <text evidence="4">The sequence shown here is derived from an EMBL/GenBank/DDBJ whole genome shotgun (WGS) entry which is preliminary data.</text>
</comment>
<dbReference type="InterPro" id="IPR036291">
    <property type="entry name" value="NAD(P)-bd_dom_sf"/>
</dbReference>
<reference evidence="5" key="1">
    <citation type="journal article" date="2015" name="Genome Announc.">
        <title>Draft genome sequence of Talaromyces cellulolyticus strain Y-94, a source of lignocellulosic biomass-degrading enzymes.</title>
        <authorList>
            <person name="Fujii T."/>
            <person name="Koike H."/>
            <person name="Sawayama S."/>
            <person name="Yano S."/>
            <person name="Inoue H."/>
        </authorList>
    </citation>
    <scope>NUCLEOTIDE SEQUENCE [LARGE SCALE GENOMIC DNA]</scope>
    <source>
        <strain evidence="5">Y-94</strain>
    </source>
</reference>
<dbReference type="GO" id="GO:0016491">
    <property type="term" value="F:oxidoreductase activity"/>
    <property type="evidence" value="ECO:0007669"/>
    <property type="project" value="UniProtKB-KW"/>
</dbReference>
<keyword evidence="5" id="KW-1185">Reference proteome</keyword>
<dbReference type="PANTHER" id="PTHR24320:SF236">
    <property type="entry name" value="SHORT-CHAIN DEHYDROGENASE-RELATED"/>
    <property type="match status" value="1"/>
</dbReference>
<keyword evidence="2" id="KW-0521">NADP</keyword>
<evidence type="ECO:0000313" key="4">
    <source>
        <dbReference type="EMBL" id="GAM40594.1"/>
    </source>
</evidence>
<proteinExistence type="inferred from homology"/>
<evidence type="ECO:0000256" key="3">
    <source>
        <dbReference type="ARBA" id="ARBA00023002"/>
    </source>
</evidence>
<dbReference type="AlphaFoldDB" id="A0A6N4SLJ6"/>
<dbReference type="PRINTS" id="PR00081">
    <property type="entry name" value="GDHRDH"/>
</dbReference>
<sequence length="322" mass="35614">MALRSMVTQYWPPAPTFTEKNLDSQTGRVFIVTGGNQGVGFELIKMLYPTGAVIYMASRSRARAEEAIKSVVATDPSGATRLKFLHLDLNDLNIVRSAAKTFSEQESRLDVLWNNAGVGAVPVGSKTKQGIEAHMGINVIGPLLLTQLLLPKLQAAAAVSPKNSVRVVWSSSWLMESRAPKGGYQLSDIEKGGTNDSHVNYAASKAANWILADETAKRYGKYGILSVVQNPGNLDTQIYNTQPRLMMFFVRNFILYPPKLGGYTELYAGLSPEITEKMPGALIIPWGRIQARNPRNDIYQAIDEGKGKELWDWCEKQIKEHE</sequence>
<organism evidence="4 5">
    <name type="scientific">Talaromyces pinophilus</name>
    <name type="common">Penicillium pinophilum</name>
    <dbReference type="NCBI Taxonomy" id="128442"/>
    <lineage>
        <taxon>Eukaryota</taxon>
        <taxon>Fungi</taxon>
        <taxon>Dikarya</taxon>
        <taxon>Ascomycota</taxon>
        <taxon>Pezizomycotina</taxon>
        <taxon>Eurotiomycetes</taxon>
        <taxon>Eurotiomycetidae</taxon>
        <taxon>Eurotiales</taxon>
        <taxon>Trichocomaceae</taxon>
        <taxon>Talaromyces</taxon>
        <taxon>Talaromyces sect. Talaromyces</taxon>
    </lineage>
</organism>
<dbReference type="PANTHER" id="PTHR24320">
    <property type="entry name" value="RETINOL DEHYDROGENASE"/>
    <property type="match status" value="1"/>
</dbReference>
<gene>
    <name evidence="4" type="ORF">TCE0_039r13062</name>
</gene>
<dbReference type="Pfam" id="PF00106">
    <property type="entry name" value="adh_short"/>
    <property type="match status" value="1"/>
</dbReference>
<protein>
    <submittedName>
        <fullName evidence="4">Uncharacterized protein</fullName>
    </submittedName>
</protein>
<dbReference type="InterPro" id="IPR002347">
    <property type="entry name" value="SDR_fam"/>
</dbReference>
<comment type="similarity">
    <text evidence="1">Belongs to the short-chain dehydrogenases/reductases (SDR) family.</text>
</comment>
<dbReference type="SUPFAM" id="SSF51735">
    <property type="entry name" value="NAD(P)-binding Rossmann-fold domains"/>
    <property type="match status" value="1"/>
</dbReference>
<dbReference type="EMBL" id="DF933835">
    <property type="protein sequence ID" value="GAM40594.1"/>
    <property type="molecule type" value="Genomic_DNA"/>
</dbReference>
<evidence type="ECO:0000256" key="1">
    <source>
        <dbReference type="ARBA" id="ARBA00006484"/>
    </source>
</evidence>
<name>A0A6N4SLJ6_TALPI</name>
<evidence type="ECO:0000256" key="2">
    <source>
        <dbReference type="ARBA" id="ARBA00022857"/>
    </source>
</evidence>
<evidence type="ECO:0000313" key="5">
    <source>
        <dbReference type="Proteomes" id="UP000053095"/>
    </source>
</evidence>
<keyword evidence="3" id="KW-0560">Oxidoreductase</keyword>
<dbReference type="Gene3D" id="3.40.50.720">
    <property type="entry name" value="NAD(P)-binding Rossmann-like Domain"/>
    <property type="match status" value="1"/>
</dbReference>
<dbReference type="Proteomes" id="UP000053095">
    <property type="component" value="Unassembled WGS sequence"/>
</dbReference>
<accession>A0A6N4SLJ6</accession>